<evidence type="ECO:0000313" key="4">
    <source>
        <dbReference type="Proteomes" id="UP000321353"/>
    </source>
</evidence>
<dbReference type="Proteomes" id="UP000321353">
    <property type="component" value="Chromosome"/>
</dbReference>
<dbReference type="RefSeq" id="WP_147868898.1">
    <property type="nucleotide sequence ID" value="NZ_CP036264.1"/>
</dbReference>
<proteinExistence type="predicted"/>
<evidence type="ECO:0000313" key="3">
    <source>
        <dbReference type="EMBL" id="QEF99512.1"/>
    </source>
</evidence>
<dbReference type="SUPFAM" id="SSF49478">
    <property type="entry name" value="Cna protein B-type domain"/>
    <property type="match status" value="1"/>
</dbReference>
<evidence type="ECO:0008006" key="5">
    <source>
        <dbReference type="Google" id="ProtNLM"/>
    </source>
</evidence>
<feature type="signal peptide" evidence="2">
    <location>
        <begin position="1"/>
        <end position="34"/>
    </location>
</feature>
<organism evidence="3 4">
    <name type="scientific">Stieleria maiorica</name>
    <dbReference type="NCBI Taxonomy" id="2795974"/>
    <lineage>
        <taxon>Bacteria</taxon>
        <taxon>Pseudomonadati</taxon>
        <taxon>Planctomycetota</taxon>
        <taxon>Planctomycetia</taxon>
        <taxon>Pirellulales</taxon>
        <taxon>Pirellulaceae</taxon>
        <taxon>Stieleria</taxon>
    </lineage>
</organism>
<feature type="region of interest" description="Disordered" evidence="1">
    <location>
        <begin position="377"/>
        <end position="397"/>
    </location>
</feature>
<protein>
    <recommendedName>
        <fullName evidence="5">Cna protein B-type domain protein</fullName>
    </recommendedName>
</protein>
<evidence type="ECO:0000256" key="1">
    <source>
        <dbReference type="SAM" id="MobiDB-lite"/>
    </source>
</evidence>
<evidence type="ECO:0000256" key="2">
    <source>
        <dbReference type="SAM" id="SignalP"/>
    </source>
</evidence>
<keyword evidence="2" id="KW-0732">Signal</keyword>
<reference evidence="3 4" key="1">
    <citation type="submission" date="2019-02" db="EMBL/GenBank/DDBJ databases">
        <title>Planctomycetal bacteria perform biofilm scaping via a novel small molecule.</title>
        <authorList>
            <person name="Jeske O."/>
            <person name="Boedeker C."/>
            <person name="Wiegand S."/>
            <person name="Breitling P."/>
            <person name="Kallscheuer N."/>
            <person name="Jogler M."/>
            <person name="Rohde M."/>
            <person name="Petersen J."/>
            <person name="Medema M.H."/>
            <person name="Surup F."/>
            <person name="Jogler C."/>
        </authorList>
    </citation>
    <scope>NUCLEOTIDE SEQUENCE [LARGE SCALE GENOMIC DNA]</scope>
    <source>
        <strain evidence="3 4">Mal15</strain>
    </source>
</reference>
<dbReference type="AlphaFoldDB" id="A0A5B9ME18"/>
<name>A0A5B9ME18_9BACT</name>
<dbReference type="KEGG" id="smam:Mal15_35770"/>
<keyword evidence="4" id="KW-1185">Reference proteome</keyword>
<gene>
    <name evidence="3" type="ORF">Mal15_35770</name>
</gene>
<dbReference type="EMBL" id="CP036264">
    <property type="protein sequence ID" value="QEF99512.1"/>
    <property type="molecule type" value="Genomic_DNA"/>
</dbReference>
<sequence precursor="true">MRTFSLSLSSVRSNLTPAILVLATLVLTDAVASAEGDGQHLVVQQWVAADAEGRLDAVIVAPDVEADSLPAGSIRIALVSQEGAIYRAQPSAESNFKYSFVGVPDGVYTLVTRGPNLVACYAVHVVAAGDQKIEARHHQMEIAAASLRVNKVRNSVIRYMPSTIPFVAEFDGSHGAKMMTELRADHTYRVAQTASGMAGRIYRAGAADAQLNGAAGTNVLLYQNRELIGQAITEVDGSFSIDSLPPGFYSVIAIGPDGIGVLGFQLVEDVLASSEPAGDGRRLVAVQEPMFQPQFELQLAPSGLESPAIEELIEDEPQQAELVPPGEPGLPVEAASMEGAPVGGGGAGGGGAGGGVGGRGSLVPVLGFAAAGAAFAASSSDDDDAFSTPPVTSPITP</sequence>
<feature type="chain" id="PRO_5022954664" description="Cna protein B-type domain protein" evidence="2">
    <location>
        <begin position="35"/>
        <end position="397"/>
    </location>
</feature>
<accession>A0A5B9ME18</accession>